<evidence type="ECO:0000313" key="2">
    <source>
        <dbReference type="Proteomes" id="UP000265618"/>
    </source>
</evidence>
<dbReference type="EMBL" id="BDIP01009944">
    <property type="protein sequence ID" value="GIQ92545.1"/>
    <property type="molecule type" value="Genomic_DNA"/>
</dbReference>
<organism evidence="1 2">
    <name type="scientific">Kipferlia bialata</name>
    <dbReference type="NCBI Taxonomy" id="797122"/>
    <lineage>
        <taxon>Eukaryota</taxon>
        <taxon>Metamonada</taxon>
        <taxon>Carpediemonas-like organisms</taxon>
        <taxon>Kipferlia</taxon>
    </lineage>
</organism>
<dbReference type="SUPFAM" id="SSF52833">
    <property type="entry name" value="Thioredoxin-like"/>
    <property type="match status" value="1"/>
</dbReference>
<dbReference type="Proteomes" id="UP000265618">
    <property type="component" value="Unassembled WGS sequence"/>
</dbReference>
<name>A0A9K3DE10_9EUKA</name>
<gene>
    <name evidence="1" type="ORF">KIPB_016373</name>
</gene>
<evidence type="ECO:0008006" key="3">
    <source>
        <dbReference type="Google" id="ProtNLM"/>
    </source>
</evidence>
<evidence type="ECO:0000313" key="1">
    <source>
        <dbReference type="EMBL" id="GIQ92545.1"/>
    </source>
</evidence>
<proteinExistence type="predicted"/>
<feature type="non-terminal residue" evidence="1">
    <location>
        <position position="1"/>
    </location>
</feature>
<protein>
    <recommendedName>
        <fullName evidence="3">Thioredoxin domain-containing protein</fullName>
    </recommendedName>
</protein>
<sequence length="78" mass="9144">KFYTDYTGQPIKFCRIQSDGIEWLKKYQGKCKPIFLLFVDAELVHRVEGIITPTLEKHITSIMKTLKAKKDEPEDKDK</sequence>
<reference evidence="1 2" key="1">
    <citation type="journal article" date="2018" name="PLoS ONE">
        <title>The draft genome of Kipferlia bialata reveals reductive genome evolution in fornicate parasites.</title>
        <authorList>
            <person name="Tanifuji G."/>
            <person name="Takabayashi S."/>
            <person name="Kume K."/>
            <person name="Takagi M."/>
            <person name="Nakayama T."/>
            <person name="Kamikawa R."/>
            <person name="Inagaki Y."/>
            <person name="Hashimoto T."/>
        </authorList>
    </citation>
    <scope>NUCLEOTIDE SEQUENCE [LARGE SCALE GENOMIC DNA]</scope>
    <source>
        <strain evidence="1">NY0173</strain>
    </source>
</reference>
<accession>A0A9K3DE10</accession>
<comment type="caution">
    <text evidence="1">The sequence shown here is derived from an EMBL/GenBank/DDBJ whole genome shotgun (WGS) entry which is preliminary data.</text>
</comment>
<feature type="non-terminal residue" evidence="1">
    <location>
        <position position="78"/>
    </location>
</feature>
<dbReference type="InterPro" id="IPR036249">
    <property type="entry name" value="Thioredoxin-like_sf"/>
</dbReference>
<keyword evidence="2" id="KW-1185">Reference proteome</keyword>
<dbReference type="OrthoDB" id="10263751at2759"/>
<dbReference type="AlphaFoldDB" id="A0A9K3DE10"/>